<keyword evidence="3" id="KW-1185">Reference proteome</keyword>
<dbReference type="KEGG" id="prh:LT40_13105"/>
<evidence type="ECO:0000313" key="3">
    <source>
        <dbReference type="Proteomes" id="UP000029499"/>
    </source>
</evidence>
<gene>
    <name evidence="2" type="ORF">LT40_13105</name>
</gene>
<dbReference type="OrthoDB" id="8906462at2"/>
<evidence type="ECO:0000313" key="2">
    <source>
        <dbReference type="EMBL" id="AIS18269.1"/>
    </source>
</evidence>
<dbReference type="RefSeq" id="WP_043190752.1">
    <property type="nucleotide sequence ID" value="NZ_CP009533.1"/>
</dbReference>
<dbReference type="EMBL" id="CP009533">
    <property type="protein sequence ID" value="AIS18269.1"/>
    <property type="molecule type" value="Genomic_DNA"/>
</dbReference>
<evidence type="ECO:0000256" key="1">
    <source>
        <dbReference type="SAM" id="SignalP"/>
    </source>
</evidence>
<keyword evidence="1" id="KW-0732">Signal</keyword>
<feature type="signal peptide" evidence="1">
    <location>
        <begin position="1"/>
        <end position="22"/>
    </location>
</feature>
<name>A0A089YRL3_9PSED</name>
<protein>
    <recommendedName>
        <fullName evidence="4">DUF2845 domain-containing protein</fullName>
    </recommendedName>
</protein>
<dbReference type="eggNOG" id="ENOG5033EDZ">
    <property type="taxonomic scope" value="Bacteria"/>
</dbReference>
<organism evidence="2 3">
    <name type="scientific">Pseudomonas rhizosphaerae</name>
    <dbReference type="NCBI Taxonomy" id="216142"/>
    <lineage>
        <taxon>Bacteria</taxon>
        <taxon>Pseudomonadati</taxon>
        <taxon>Pseudomonadota</taxon>
        <taxon>Gammaproteobacteria</taxon>
        <taxon>Pseudomonadales</taxon>
        <taxon>Pseudomonadaceae</taxon>
        <taxon>Pseudomonas</taxon>
    </lineage>
</organism>
<proteinExistence type="predicted"/>
<reference evidence="2 3" key="1">
    <citation type="journal article" date="2015" name="J. Biotechnol.">
        <title>Complete genome sequence of Pseudomonas rhizosphaerae IH5T (=DSM 16299T), a phosphate-solubilizing rhizobacterium for bacterial biofertilizer.</title>
        <authorList>
            <person name="Kwak Y."/>
            <person name="Jung B.K."/>
            <person name="Shin J.H."/>
        </authorList>
    </citation>
    <scope>NUCLEOTIDE SEQUENCE [LARGE SCALE GENOMIC DNA]</scope>
    <source>
        <strain evidence="2">DSM 16299</strain>
    </source>
</reference>
<dbReference type="Proteomes" id="UP000029499">
    <property type="component" value="Chromosome"/>
</dbReference>
<dbReference type="STRING" id="216142.LT40_13105"/>
<dbReference type="AlphaFoldDB" id="A0A089YRL3"/>
<dbReference type="InterPro" id="IPR021268">
    <property type="entry name" value="DUF2845"/>
</dbReference>
<dbReference type="Pfam" id="PF11006">
    <property type="entry name" value="DUF2845"/>
    <property type="match status" value="1"/>
</dbReference>
<feature type="chain" id="PRO_5001852188" description="DUF2845 domain-containing protein" evidence="1">
    <location>
        <begin position="23"/>
        <end position="101"/>
    </location>
</feature>
<dbReference type="HOGENOM" id="CLU_160686_3_0_6"/>
<evidence type="ECO:0008006" key="4">
    <source>
        <dbReference type="Google" id="ProtNLM"/>
    </source>
</evidence>
<sequence length="101" mass="11124">MNKLNWMICAPMLLALCTAANAASTMRCGNTLVSLNDRTVQVEQKCGAPASKAQTGYERSGPINRRVELPIEEWVYGPSNGMSQYLKFVGSRLVQIESSRN</sequence>
<accession>A0A089YRL3</accession>